<keyword evidence="1" id="KW-1277">Toxin-antitoxin system</keyword>
<dbReference type="Pfam" id="PF07362">
    <property type="entry name" value="CcdA"/>
    <property type="match status" value="1"/>
</dbReference>
<dbReference type="EMBL" id="CP015878">
    <property type="protein sequence ID" value="ANI13773.1"/>
    <property type="molecule type" value="Genomic_DNA"/>
</dbReference>
<protein>
    <submittedName>
        <fullName evidence="2">Acetoacetyl-CoA synthase</fullName>
    </submittedName>
    <submittedName>
        <fullName evidence="3">Type II toxin-antitoxin system CcdA family antitoxin</fullName>
    </submittedName>
</protein>
<dbReference type="GeneID" id="72994589"/>
<accession>A0A127MNR9</accession>
<dbReference type="Proteomes" id="UP001220662">
    <property type="component" value="Unassembled WGS sequence"/>
</dbReference>
<dbReference type="Proteomes" id="UP000077748">
    <property type="component" value="Chromosome"/>
</dbReference>
<dbReference type="InterPro" id="IPR009956">
    <property type="entry name" value="Post-segregation_anti-tox_CcdA"/>
</dbReference>
<reference evidence="2 4" key="1">
    <citation type="submission" date="2016-05" db="EMBL/GenBank/DDBJ databases">
        <title>Genome Sequence of Pseudomonas citronellolis Strain SJTE-3, an Estrogens and Persistent Organic Pollutants degradation strain.</title>
        <authorList>
            <person name="Liang R."/>
        </authorList>
    </citation>
    <scope>NUCLEOTIDE SEQUENCE [LARGE SCALE GENOMIC DNA]</scope>
    <source>
        <strain evidence="2 4">SJTE-3</strain>
    </source>
</reference>
<proteinExistence type="predicted"/>
<name>A0A127MNR9_9PSED</name>
<gene>
    <name evidence="2" type="ORF">A9C11_07120</name>
    <name evidence="3" type="ORF">P3W55_23490</name>
</gene>
<dbReference type="EMBL" id="JARJLR010000398">
    <property type="protein sequence ID" value="MDF3844690.1"/>
    <property type="molecule type" value="Genomic_DNA"/>
</dbReference>
<dbReference type="STRING" id="53408.A9C11_07120"/>
<reference evidence="3" key="2">
    <citation type="submission" date="2023-03" db="EMBL/GenBank/DDBJ databases">
        <title>Draft assemblies of triclosan tolerant bacteria isolated from returned activated sludge.</title>
        <authorList>
            <person name="Van Hamelsveld S."/>
        </authorList>
    </citation>
    <scope>NUCLEOTIDE SEQUENCE</scope>
    <source>
        <strain evidence="3">GW210015_S63</strain>
    </source>
</reference>
<evidence type="ECO:0000256" key="1">
    <source>
        <dbReference type="ARBA" id="ARBA00022649"/>
    </source>
</evidence>
<dbReference type="AlphaFoldDB" id="A0A127MNR9"/>
<evidence type="ECO:0000313" key="2">
    <source>
        <dbReference type="EMBL" id="ANI13773.1"/>
    </source>
</evidence>
<evidence type="ECO:0000313" key="3">
    <source>
        <dbReference type="EMBL" id="MDF3844690.1"/>
    </source>
</evidence>
<evidence type="ECO:0000313" key="4">
    <source>
        <dbReference type="Proteomes" id="UP000077748"/>
    </source>
</evidence>
<dbReference type="RefSeq" id="WP_043272502.1">
    <property type="nucleotide sequence ID" value="NZ_BDGS01000001.1"/>
</dbReference>
<organism evidence="2 4">
    <name type="scientific">Pseudomonas citronellolis</name>
    <dbReference type="NCBI Taxonomy" id="53408"/>
    <lineage>
        <taxon>Bacteria</taxon>
        <taxon>Pseudomonadati</taxon>
        <taxon>Pseudomonadota</taxon>
        <taxon>Gammaproteobacteria</taxon>
        <taxon>Pseudomonadales</taxon>
        <taxon>Pseudomonadaceae</taxon>
        <taxon>Pseudomonas</taxon>
    </lineage>
</organism>
<sequence length="81" mass="9237">MHTTYDPQAPKKATNLSLNSDLLKQARELDVNLSAVLEEALADVVRERLRQRWLEQNRQAIDAYNQHVDGAGVFADDLRSF</sequence>
<dbReference type="KEGG" id="pcq:PcP3B5_14230"/>